<dbReference type="RefSeq" id="WP_088035152.1">
    <property type="nucleotide sequence ID" value="NZ_NFDG01000134.1"/>
</dbReference>
<organism evidence="1 2">
    <name type="scientific">Bacillus thuringiensis serovar navarrensis</name>
    <dbReference type="NCBI Taxonomy" id="339658"/>
    <lineage>
        <taxon>Bacteria</taxon>
        <taxon>Bacillati</taxon>
        <taxon>Bacillota</taxon>
        <taxon>Bacilli</taxon>
        <taxon>Bacillales</taxon>
        <taxon>Bacillaceae</taxon>
        <taxon>Bacillus</taxon>
        <taxon>Bacillus cereus group</taxon>
    </lineage>
</organism>
<gene>
    <name evidence="1" type="ORF">BK732_30625</name>
</gene>
<accession>A0A243A096</accession>
<dbReference type="EMBL" id="NFDG01000134">
    <property type="protein sequence ID" value="OTY09352.1"/>
    <property type="molecule type" value="Genomic_DNA"/>
</dbReference>
<reference evidence="1 2" key="1">
    <citation type="submission" date="2016-10" db="EMBL/GenBank/DDBJ databases">
        <title>Comparative genomics of Bacillus thuringiensis reveals a path to pathogens against multiple invertebrate hosts.</title>
        <authorList>
            <person name="Zheng J."/>
            <person name="Gao Q."/>
            <person name="Liu H."/>
            <person name="Peng D."/>
            <person name="Ruan L."/>
            <person name="Sun M."/>
        </authorList>
    </citation>
    <scope>NUCLEOTIDE SEQUENCE [LARGE SCALE GENOMIC DNA]</scope>
    <source>
        <strain evidence="1">BGSC 4BM1</strain>
    </source>
</reference>
<name>A0A243A096_BACTU</name>
<proteinExistence type="predicted"/>
<sequence length="62" mass="7011">MKPDWLEGDTGYIKTSQGIRAVVVGKTSRQKTKLHIVGTENYLSLNPTELQTHLKDNKDEVK</sequence>
<dbReference type="Proteomes" id="UP000194860">
    <property type="component" value="Unassembled WGS sequence"/>
</dbReference>
<evidence type="ECO:0000313" key="2">
    <source>
        <dbReference type="Proteomes" id="UP000194860"/>
    </source>
</evidence>
<dbReference type="AlphaFoldDB" id="A0A243A096"/>
<evidence type="ECO:0000313" key="1">
    <source>
        <dbReference type="EMBL" id="OTY09352.1"/>
    </source>
</evidence>
<protein>
    <submittedName>
        <fullName evidence="1">Uncharacterized protein</fullName>
    </submittedName>
</protein>
<comment type="caution">
    <text evidence="1">The sequence shown here is derived from an EMBL/GenBank/DDBJ whole genome shotgun (WGS) entry which is preliminary data.</text>
</comment>